<reference evidence="1" key="1">
    <citation type="journal article" date="2023" name="Plant J.">
        <title>Genome sequences and population genomics provide insights into the demographic history, inbreeding, and mutation load of two 'living fossil' tree species of Dipteronia.</title>
        <authorList>
            <person name="Feng Y."/>
            <person name="Comes H.P."/>
            <person name="Chen J."/>
            <person name="Zhu S."/>
            <person name="Lu R."/>
            <person name="Zhang X."/>
            <person name="Li P."/>
            <person name="Qiu J."/>
            <person name="Olsen K.M."/>
            <person name="Qiu Y."/>
        </authorList>
    </citation>
    <scope>NUCLEOTIDE SEQUENCE</scope>
    <source>
        <strain evidence="1">NBL</strain>
    </source>
</reference>
<dbReference type="InterPro" id="IPR036691">
    <property type="entry name" value="Endo/exonu/phosph_ase_sf"/>
</dbReference>
<organism evidence="1 2">
    <name type="scientific">Dipteronia sinensis</name>
    <dbReference type="NCBI Taxonomy" id="43782"/>
    <lineage>
        <taxon>Eukaryota</taxon>
        <taxon>Viridiplantae</taxon>
        <taxon>Streptophyta</taxon>
        <taxon>Embryophyta</taxon>
        <taxon>Tracheophyta</taxon>
        <taxon>Spermatophyta</taxon>
        <taxon>Magnoliopsida</taxon>
        <taxon>eudicotyledons</taxon>
        <taxon>Gunneridae</taxon>
        <taxon>Pentapetalae</taxon>
        <taxon>rosids</taxon>
        <taxon>malvids</taxon>
        <taxon>Sapindales</taxon>
        <taxon>Sapindaceae</taxon>
        <taxon>Hippocastanoideae</taxon>
        <taxon>Acereae</taxon>
        <taxon>Dipteronia</taxon>
    </lineage>
</organism>
<protein>
    <recommendedName>
        <fullName evidence="3">Reverse transcriptase</fullName>
    </recommendedName>
</protein>
<comment type="caution">
    <text evidence="1">The sequence shown here is derived from an EMBL/GenBank/DDBJ whole genome shotgun (WGS) entry which is preliminary data.</text>
</comment>
<dbReference type="PANTHER" id="PTHR33710">
    <property type="entry name" value="BNAC02G09200D PROTEIN"/>
    <property type="match status" value="1"/>
</dbReference>
<dbReference type="Gene3D" id="3.60.10.10">
    <property type="entry name" value="Endonuclease/exonuclease/phosphatase"/>
    <property type="match status" value="1"/>
</dbReference>
<gene>
    <name evidence="1" type="ORF">Dsin_023017</name>
</gene>
<evidence type="ECO:0000313" key="2">
    <source>
        <dbReference type="Proteomes" id="UP001281410"/>
    </source>
</evidence>
<dbReference type="SUPFAM" id="SSF56219">
    <property type="entry name" value="DNase I-like"/>
    <property type="match status" value="1"/>
</dbReference>
<name>A0AAE0E1P6_9ROSI</name>
<accession>A0AAE0E1P6</accession>
<proteinExistence type="predicted"/>
<feature type="non-terminal residue" evidence="1">
    <location>
        <position position="1"/>
    </location>
</feature>
<sequence>MVLETGVSLGIDFNGKVKEIEEVIARRLGREEKMRVIRSLVKLHKPTVLLIQETKLKVFNRSVVRKLGGSWLTRGVGMDAEGAAGGLITLWKEESFVAKACIMAKSCIILAGQLVNLNREVMDLPLHGLNFTWSNNREREAWARLDRFLVSPEFMLWLPNLIQKGLERILSDHFPILLGETKKDWGPSPFRFYNSWIENKVLMNEAMKGWKNCKVTGSKGVVLRSKVKASKSSIKTWLLMHKRTVEDSKAIEAQLGLIDKSVAQDGWTELNRIQRWRLMEELWKSLRREEQLWCQKTRVSWLKEGDRNTKFFHLMANGRRKVNTIGEISIEGVACSNPEEIKDGIYRFFKNHFKKDV</sequence>
<dbReference type="AlphaFoldDB" id="A0AAE0E1P6"/>
<dbReference type="PANTHER" id="PTHR33710:SF64">
    <property type="entry name" value="ENDONUCLEASE_EXONUCLEASE_PHOSPHATASE DOMAIN-CONTAINING PROTEIN"/>
    <property type="match status" value="1"/>
</dbReference>
<evidence type="ECO:0000313" key="1">
    <source>
        <dbReference type="EMBL" id="KAK3199602.1"/>
    </source>
</evidence>
<keyword evidence="2" id="KW-1185">Reference proteome</keyword>
<dbReference type="Proteomes" id="UP001281410">
    <property type="component" value="Unassembled WGS sequence"/>
</dbReference>
<evidence type="ECO:0008006" key="3">
    <source>
        <dbReference type="Google" id="ProtNLM"/>
    </source>
</evidence>
<dbReference type="EMBL" id="JANJYJ010000007">
    <property type="protein sequence ID" value="KAK3199602.1"/>
    <property type="molecule type" value="Genomic_DNA"/>
</dbReference>